<evidence type="ECO:0000259" key="6">
    <source>
        <dbReference type="Pfam" id="PF02931"/>
    </source>
</evidence>
<dbReference type="SUPFAM" id="SSF90112">
    <property type="entry name" value="Neurotransmitter-gated ion-channel transmembrane pore"/>
    <property type="match status" value="1"/>
</dbReference>
<gene>
    <name evidence="7" type="primary">nachra9_1</name>
    <name evidence="7" type="ORF">Bhyg_00576</name>
</gene>
<name>A0A9Q0S6Q0_9DIPT</name>
<evidence type="ECO:0000256" key="3">
    <source>
        <dbReference type="ARBA" id="ARBA00022989"/>
    </source>
</evidence>
<organism evidence="7 8">
    <name type="scientific">Pseudolycoriella hygida</name>
    <dbReference type="NCBI Taxonomy" id="35572"/>
    <lineage>
        <taxon>Eukaryota</taxon>
        <taxon>Metazoa</taxon>
        <taxon>Ecdysozoa</taxon>
        <taxon>Arthropoda</taxon>
        <taxon>Hexapoda</taxon>
        <taxon>Insecta</taxon>
        <taxon>Pterygota</taxon>
        <taxon>Neoptera</taxon>
        <taxon>Endopterygota</taxon>
        <taxon>Diptera</taxon>
        <taxon>Nematocera</taxon>
        <taxon>Sciaroidea</taxon>
        <taxon>Sciaridae</taxon>
        <taxon>Pseudolycoriella</taxon>
    </lineage>
</organism>
<evidence type="ECO:0000256" key="2">
    <source>
        <dbReference type="ARBA" id="ARBA00022692"/>
    </source>
</evidence>
<accession>A0A9Q0S6Q0</accession>
<keyword evidence="7" id="KW-0675">Receptor</keyword>
<dbReference type="InterPro" id="IPR036719">
    <property type="entry name" value="Neuro-gated_channel_TM_sf"/>
</dbReference>
<dbReference type="PANTHER" id="PTHR18945">
    <property type="entry name" value="NEUROTRANSMITTER GATED ION CHANNEL"/>
    <property type="match status" value="1"/>
</dbReference>
<dbReference type="SUPFAM" id="SSF63712">
    <property type="entry name" value="Nicotinic receptor ligand binding domain-like"/>
    <property type="match status" value="1"/>
</dbReference>
<dbReference type="GO" id="GO:0004888">
    <property type="term" value="F:transmembrane signaling receptor activity"/>
    <property type="evidence" value="ECO:0007669"/>
    <property type="project" value="InterPro"/>
</dbReference>
<comment type="caution">
    <text evidence="7">The sequence shown here is derived from an EMBL/GenBank/DDBJ whole genome shotgun (WGS) entry which is preliminary data.</text>
</comment>
<feature type="transmembrane region" description="Helical" evidence="5">
    <location>
        <begin position="277"/>
        <end position="297"/>
    </location>
</feature>
<dbReference type="InterPro" id="IPR006201">
    <property type="entry name" value="Neur_channel"/>
</dbReference>
<evidence type="ECO:0000313" key="8">
    <source>
        <dbReference type="Proteomes" id="UP001151699"/>
    </source>
</evidence>
<dbReference type="EMBL" id="WJQU01000001">
    <property type="protein sequence ID" value="KAJ6645370.1"/>
    <property type="molecule type" value="Genomic_DNA"/>
</dbReference>
<dbReference type="InterPro" id="IPR006202">
    <property type="entry name" value="Neur_chan_lig-bd"/>
</dbReference>
<feature type="transmembrane region" description="Helical" evidence="5">
    <location>
        <begin position="309"/>
        <end position="330"/>
    </location>
</feature>
<protein>
    <submittedName>
        <fullName evidence="7">Neuronal acetylcholine receptor subunit alpha-9-I</fullName>
    </submittedName>
</protein>
<evidence type="ECO:0000256" key="4">
    <source>
        <dbReference type="ARBA" id="ARBA00023136"/>
    </source>
</evidence>
<feature type="transmembrane region" description="Helical" evidence="5">
    <location>
        <begin position="253"/>
        <end position="271"/>
    </location>
</feature>
<dbReference type="Gene3D" id="2.70.170.10">
    <property type="entry name" value="Neurotransmitter-gated ion-channel ligand-binding domain"/>
    <property type="match status" value="1"/>
</dbReference>
<keyword evidence="4 5" id="KW-0472">Membrane</keyword>
<keyword evidence="3 5" id="KW-1133">Transmembrane helix</keyword>
<feature type="domain" description="Neurotransmitter-gated ion-channel ligand-binding" evidence="6">
    <location>
        <begin position="67"/>
        <end position="186"/>
    </location>
</feature>
<dbReference type="AlphaFoldDB" id="A0A9Q0S6Q0"/>
<dbReference type="InterPro" id="IPR036734">
    <property type="entry name" value="Neur_chan_lig-bd_sf"/>
</dbReference>
<dbReference type="Pfam" id="PF02931">
    <property type="entry name" value="Neur_chan_LBD"/>
    <property type="match status" value="1"/>
</dbReference>
<reference evidence="7" key="1">
    <citation type="submission" date="2022-07" db="EMBL/GenBank/DDBJ databases">
        <authorList>
            <person name="Trinca V."/>
            <person name="Uliana J.V.C."/>
            <person name="Torres T.T."/>
            <person name="Ward R.J."/>
            <person name="Monesi N."/>
        </authorList>
    </citation>
    <scope>NUCLEOTIDE SEQUENCE</scope>
    <source>
        <strain evidence="7">HSMRA1968</strain>
        <tissue evidence="7">Whole embryos</tissue>
    </source>
</reference>
<evidence type="ECO:0000313" key="7">
    <source>
        <dbReference type="EMBL" id="KAJ6645370.1"/>
    </source>
</evidence>
<proteinExistence type="predicted"/>
<dbReference type="Proteomes" id="UP001151699">
    <property type="component" value="Chromosome A"/>
</dbReference>
<comment type="subcellular location">
    <subcellularLocation>
        <location evidence="1">Membrane</location>
    </subcellularLocation>
</comment>
<keyword evidence="2 5" id="KW-0812">Transmembrane</keyword>
<dbReference type="OrthoDB" id="7771514at2759"/>
<dbReference type="GO" id="GO:0005230">
    <property type="term" value="F:extracellular ligand-gated monoatomic ion channel activity"/>
    <property type="evidence" value="ECO:0007669"/>
    <property type="project" value="InterPro"/>
</dbReference>
<evidence type="ECO:0000256" key="5">
    <source>
        <dbReference type="SAM" id="Phobius"/>
    </source>
</evidence>
<evidence type="ECO:0000256" key="1">
    <source>
        <dbReference type="ARBA" id="ARBA00004370"/>
    </source>
</evidence>
<keyword evidence="8" id="KW-1185">Reference proteome</keyword>
<sequence length="377" mass="43177">MPIWTHAGIMRQHPDMAIINTSKLKIETGDFGSVANTNELEETKGGNNSYVSLMSRVFSNMKVLSTDTRNISVQFALRQISFEANAGVLSTKGKFLLSWNYVQNLWDPSEYDGVKNGLRVPPIFLLNSKDSQIKGLNIDFKIKLNYDGEANAVSTDVSLNTICSDISNVRNWPMDDVFCDIQLGVISGGVTLSPAKENFFQINGNDRSEWNIVDTHFLRNFSSITPVDITELNPVQLVYKLHLKRATLFYNKIFYGPLIVSFAFILVSFWTKHFLRAGLNLTGMLILNVMFTISMDYSPKSYVPQILKFYQISIYLSWFAFLLFIVTGWVERVTSKIQPFDWLAKCMQFTWLRLLVGLDIPNNYDQLEKEDFSWESY</sequence>
<dbReference type="GO" id="GO:0016020">
    <property type="term" value="C:membrane"/>
    <property type="evidence" value="ECO:0007669"/>
    <property type="project" value="UniProtKB-SubCell"/>
</dbReference>